<keyword evidence="7" id="KW-1185">Reference proteome</keyword>
<dbReference type="PANTHER" id="PTHR30136:SF24">
    <property type="entry name" value="HTH-TYPE TRANSCRIPTIONAL REPRESSOR ALLR"/>
    <property type="match status" value="1"/>
</dbReference>
<reference evidence="6 7" key="1">
    <citation type="journal article" date="2015" name="Genome Announc.">
        <title>Expanding the biotechnology potential of lactobacilli through comparative genomics of 213 strains and associated genera.</title>
        <authorList>
            <person name="Sun Z."/>
            <person name="Harris H.M."/>
            <person name="McCann A."/>
            <person name="Guo C."/>
            <person name="Argimon S."/>
            <person name="Zhang W."/>
            <person name="Yang X."/>
            <person name="Jeffery I.B."/>
            <person name="Cooney J.C."/>
            <person name="Kagawa T.F."/>
            <person name="Liu W."/>
            <person name="Song Y."/>
            <person name="Salvetti E."/>
            <person name="Wrobel A."/>
            <person name="Rasinkangas P."/>
            <person name="Parkhill J."/>
            <person name="Rea M.C."/>
            <person name="O'Sullivan O."/>
            <person name="Ritari J."/>
            <person name="Douillard F.P."/>
            <person name="Paul Ross R."/>
            <person name="Yang R."/>
            <person name="Briner A.E."/>
            <person name="Felis G.E."/>
            <person name="de Vos W.M."/>
            <person name="Barrangou R."/>
            <person name="Klaenhammer T.R."/>
            <person name="Caufield P.W."/>
            <person name="Cui Y."/>
            <person name="Zhang H."/>
            <person name="O'Toole P.W."/>
        </authorList>
    </citation>
    <scope>NUCLEOTIDE SEQUENCE [LARGE SCALE GENOMIC DNA]</scope>
    <source>
        <strain evidence="6 7">DSM 20634</strain>
    </source>
</reference>
<dbReference type="GO" id="GO:0003700">
    <property type="term" value="F:DNA-binding transcription factor activity"/>
    <property type="evidence" value="ECO:0007669"/>
    <property type="project" value="TreeGrafter"/>
</dbReference>
<dbReference type="Gene3D" id="1.10.10.10">
    <property type="entry name" value="Winged helix-like DNA-binding domain superfamily/Winged helix DNA-binding domain"/>
    <property type="match status" value="1"/>
</dbReference>
<dbReference type="AlphaFoldDB" id="A0A0R2AEV5"/>
<dbReference type="Gene3D" id="3.30.450.40">
    <property type="match status" value="1"/>
</dbReference>
<dbReference type="InterPro" id="IPR014757">
    <property type="entry name" value="Tscrpt_reg_IclR_C"/>
</dbReference>
<accession>A0A0R2AEV5</accession>
<evidence type="ECO:0000256" key="3">
    <source>
        <dbReference type="ARBA" id="ARBA00023163"/>
    </source>
</evidence>
<proteinExistence type="predicted"/>
<protein>
    <submittedName>
        <fullName evidence="6">IclR family transcriptional regulator</fullName>
    </submittedName>
</protein>
<dbReference type="EMBL" id="AYYY01000007">
    <property type="protein sequence ID" value="KRM62246.1"/>
    <property type="molecule type" value="Genomic_DNA"/>
</dbReference>
<dbReference type="InterPro" id="IPR036390">
    <property type="entry name" value="WH_DNA-bd_sf"/>
</dbReference>
<dbReference type="InterPro" id="IPR029016">
    <property type="entry name" value="GAF-like_dom_sf"/>
</dbReference>
<dbReference type="SUPFAM" id="SSF46785">
    <property type="entry name" value="Winged helix' DNA-binding domain"/>
    <property type="match status" value="1"/>
</dbReference>
<dbReference type="OrthoDB" id="9791752at2"/>
<dbReference type="PROSITE" id="PS51077">
    <property type="entry name" value="HTH_ICLR"/>
    <property type="match status" value="1"/>
</dbReference>
<gene>
    <name evidence="6" type="ORF">FC26_GL000032</name>
</gene>
<dbReference type="SUPFAM" id="SSF55781">
    <property type="entry name" value="GAF domain-like"/>
    <property type="match status" value="1"/>
</dbReference>
<dbReference type="Pfam" id="PF09339">
    <property type="entry name" value="HTH_IclR"/>
    <property type="match status" value="1"/>
</dbReference>
<evidence type="ECO:0000256" key="2">
    <source>
        <dbReference type="ARBA" id="ARBA00023125"/>
    </source>
</evidence>
<comment type="caution">
    <text evidence="6">The sequence shown here is derived from an EMBL/GenBank/DDBJ whole genome shotgun (WGS) entry which is preliminary data.</text>
</comment>
<dbReference type="GO" id="GO:0045892">
    <property type="term" value="P:negative regulation of DNA-templated transcription"/>
    <property type="evidence" value="ECO:0007669"/>
    <property type="project" value="UniProtKB-ARBA"/>
</dbReference>
<dbReference type="PANTHER" id="PTHR30136">
    <property type="entry name" value="HELIX-TURN-HELIX TRANSCRIPTIONAL REGULATOR, ICLR FAMILY"/>
    <property type="match status" value="1"/>
</dbReference>
<evidence type="ECO:0000259" key="5">
    <source>
        <dbReference type="PROSITE" id="PS51078"/>
    </source>
</evidence>
<dbReference type="InterPro" id="IPR005471">
    <property type="entry name" value="Tscrpt_reg_IclR_N"/>
</dbReference>
<dbReference type="Proteomes" id="UP000051733">
    <property type="component" value="Unassembled WGS sequence"/>
</dbReference>
<dbReference type="PROSITE" id="PS51078">
    <property type="entry name" value="ICLR_ED"/>
    <property type="match status" value="1"/>
</dbReference>
<dbReference type="GO" id="GO:0003677">
    <property type="term" value="F:DNA binding"/>
    <property type="evidence" value="ECO:0007669"/>
    <property type="project" value="UniProtKB-KW"/>
</dbReference>
<feature type="domain" description="IclR-ED" evidence="5">
    <location>
        <begin position="69"/>
        <end position="252"/>
    </location>
</feature>
<evidence type="ECO:0000259" key="4">
    <source>
        <dbReference type="PROSITE" id="PS51077"/>
    </source>
</evidence>
<evidence type="ECO:0000313" key="6">
    <source>
        <dbReference type="EMBL" id="KRM62246.1"/>
    </source>
</evidence>
<keyword evidence="2" id="KW-0238">DNA-binding</keyword>
<organism evidence="6 7">
    <name type="scientific">Paucilactobacillus vaccinostercus DSM 20634</name>
    <dbReference type="NCBI Taxonomy" id="1423813"/>
    <lineage>
        <taxon>Bacteria</taxon>
        <taxon>Bacillati</taxon>
        <taxon>Bacillota</taxon>
        <taxon>Bacilli</taxon>
        <taxon>Lactobacillales</taxon>
        <taxon>Lactobacillaceae</taxon>
        <taxon>Paucilactobacillus</taxon>
    </lineage>
</organism>
<dbReference type="InterPro" id="IPR036388">
    <property type="entry name" value="WH-like_DNA-bd_sf"/>
</dbReference>
<dbReference type="Pfam" id="PF01614">
    <property type="entry name" value="IclR_C"/>
    <property type="match status" value="1"/>
</dbReference>
<evidence type="ECO:0000256" key="1">
    <source>
        <dbReference type="ARBA" id="ARBA00023015"/>
    </source>
</evidence>
<sequence>MGNKLYGTVLLKADKILDVLSDGKSKSLQQIATSTGISASTVSKILTTLSHMHYVTKSDTNKRFHLGAKLIQFGQVQTGATDLIELTHLDLDRLQAKIDETIHLSVLENNKAVYVRKMEPQHQNIFMTSKVGIARELYSSGMGKAMLATFDETALAHYLSVTKLVPFTDFTITDEMQLRRSVHQAQLIGYAIDDEEQEKDCFCVATTLCENDQLLGAMSISVPKFRVTPQYRNLIIQELMKAKQRIEGRLSKNK</sequence>
<keyword evidence="3" id="KW-0804">Transcription</keyword>
<keyword evidence="1" id="KW-0805">Transcription regulation</keyword>
<evidence type="ECO:0000313" key="7">
    <source>
        <dbReference type="Proteomes" id="UP000051733"/>
    </source>
</evidence>
<dbReference type="InterPro" id="IPR050707">
    <property type="entry name" value="HTH_MetabolicPath_Reg"/>
</dbReference>
<dbReference type="PATRIC" id="fig|1423813.3.peg.32"/>
<name>A0A0R2AEV5_9LACO</name>
<dbReference type="STRING" id="1423813.FC26_GL000032"/>
<feature type="domain" description="HTH iclR-type" evidence="4">
    <location>
        <begin position="7"/>
        <end position="68"/>
    </location>
</feature>
<dbReference type="RefSeq" id="WP_057777628.1">
    <property type="nucleotide sequence ID" value="NZ_AYYY01000007.1"/>
</dbReference>
<dbReference type="SMART" id="SM00346">
    <property type="entry name" value="HTH_ICLR"/>
    <property type="match status" value="1"/>
</dbReference>